<keyword evidence="7" id="KW-0028">Amino-acid biosynthesis</keyword>
<evidence type="ECO:0000256" key="9">
    <source>
        <dbReference type="ARBA" id="ARBA00022679"/>
    </source>
</evidence>
<comment type="catalytic activity">
    <reaction evidence="1">
        <text>1-(5-phospho-beta-D-ribosyl)-ATP + diphosphate = 5-phospho-alpha-D-ribose 1-diphosphate + ATP</text>
        <dbReference type="Rhea" id="RHEA:18473"/>
        <dbReference type="ChEBI" id="CHEBI:30616"/>
        <dbReference type="ChEBI" id="CHEBI:33019"/>
        <dbReference type="ChEBI" id="CHEBI:58017"/>
        <dbReference type="ChEBI" id="CHEBI:73183"/>
        <dbReference type="EC" id="2.4.2.17"/>
    </reaction>
</comment>
<dbReference type="EC" id="2.4.2.17" evidence="4"/>
<evidence type="ECO:0000256" key="1">
    <source>
        <dbReference type="ARBA" id="ARBA00000915"/>
    </source>
</evidence>
<feature type="domain" description="Histidine biosynthesis HisG C-terminal" evidence="14">
    <location>
        <begin position="226"/>
        <end position="297"/>
    </location>
</feature>
<evidence type="ECO:0000256" key="7">
    <source>
        <dbReference type="ARBA" id="ARBA00022605"/>
    </source>
</evidence>
<dbReference type="InterPro" id="IPR011322">
    <property type="entry name" value="N-reg_PII-like_a/b"/>
</dbReference>
<dbReference type="InterPro" id="IPR020621">
    <property type="entry name" value="ATP-PRT_HisG_long"/>
</dbReference>
<dbReference type="Proteomes" id="UP000266841">
    <property type="component" value="Unassembled WGS sequence"/>
</dbReference>
<dbReference type="AlphaFoldDB" id="K0R509"/>
<evidence type="ECO:0000256" key="2">
    <source>
        <dbReference type="ARBA" id="ARBA00004496"/>
    </source>
</evidence>
<feature type="domain" description="ATP phosphoribosyltransferase catalytic" evidence="13">
    <location>
        <begin position="57"/>
        <end position="221"/>
    </location>
</feature>
<dbReference type="GO" id="GO:0003879">
    <property type="term" value="F:ATP phosphoribosyltransferase activity"/>
    <property type="evidence" value="ECO:0007669"/>
    <property type="project" value="UniProtKB-EC"/>
</dbReference>
<keyword evidence="16" id="KW-1185">Reference proteome</keyword>
<evidence type="ECO:0000256" key="6">
    <source>
        <dbReference type="ARBA" id="ARBA00022490"/>
    </source>
</evidence>
<dbReference type="SUPFAM" id="SSF53850">
    <property type="entry name" value="Periplasmic binding protein-like II"/>
    <property type="match status" value="1"/>
</dbReference>
<keyword evidence="12" id="KW-0368">Histidine biosynthesis</keyword>
<dbReference type="OMA" id="ITAKKYV"/>
<evidence type="ECO:0000313" key="15">
    <source>
        <dbReference type="EMBL" id="EJK46924.1"/>
    </source>
</evidence>
<dbReference type="InterPro" id="IPR013115">
    <property type="entry name" value="HisG_C"/>
</dbReference>
<evidence type="ECO:0000256" key="3">
    <source>
        <dbReference type="ARBA" id="ARBA00004667"/>
    </source>
</evidence>
<name>K0R509_THAOC</name>
<dbReference type="InterPro" id="IPR018198">
    <property type="entry name" value="ATP_PRibTrfase_CS"/>
</dbReference>
<sequence length="390" mass="42791">MVTHNPDHCLFAVPKKGRLFEKVTDMLKGAGVDYHREPRLDIALCKDLDMTMVFLPAADISKYVGEGNVDIGVTGVDIIEENESEVDRIMDLGFGKCKLCVEAPVGKYTDIKQLAGKRIVTSFPTLTKKFFDPLDKEMGVTTSIRRVSGSVEAACGLGLADAVVDLVETGTTMKVREKDEEAMVAAGLEVVANVLETESVLITNPNSKHQDIVNLLKHRIQGYMTAKKYVMVTYNCSKEVLGAVTKITPGKRSPTITALTDGGHAVSSLVLRKESVRIMDDLIEAGAQDILVLELANSRIVISPKHKKLSFNKAAHTVAPIYESIPVPVTFSQCLGIAEDDQAVLGPSYRDIHSAPIFQKTNSPLVVRSNRREDNQISLPPLIRTEKDYW</sequence>
<dbReference type="GO" id="GO:0000287">
    <property type="term" value="F:magnesium ion binding"/>
    <property type="evidence" value="ECO:0007669"/>
    <property type="project" value="InterPro"/>
</dbReference>
<evidence type="ECO:0000256" key="5">
    <source>
        <dbReference type="ARBA" id="ARBA00020998"/>
    </source>
</evidence>
<dbReference type="OrthoDB" id="2574at2759"/>
<evidence type="ECO:0000256" key="10">
    <source>
        <dbReference type="ARBA" id="ARBA00022741"/>
    </source>
</evidence>
<dbReference type="HAMAP" id="MF_00079">
    <property type="entry name" value="HisG_Long"/>
    <property type="match status" value="1"/>
</dbReference>
<evidence type="ECO:0000259" key="13">
    <source>
        <dbReference type="Pfam" id="PF01634"/>
    </source>
</evidence>
<proteinExistence type="inferred from homology"/>
<reference evidence="15 16" key="1">
    <citation type="journal article" date="2012" name="Genome Biol.">
        <title>Genome and low-iron response of an oceanic diatom adapted to chronic iron limitation.</title>
        <authorList>
            <person name="Lommer M."/>
            <person name="Specht M."/>
            <person name="Roy A.S."/>
            <person name="Kraemer L."/>
            <person name="Andreson R."/>
            <person name="Gutowska M.A."/>
            <person name="Wolf J."/>
            <person name="Bergner S.V."/>
            <person name="Schilhabel M.B."/>
            <person name="Klostermeier U.C."/>
            <person name="Beiko R.G."/>
            <person name="Rosenstiel P."/>
            <person name="Hippler M."/>
            <person name="Laroche J."/>
        </authorList>
    </citation>
    <scope>NUCLEOTIDE SEQUENCE [LARGE SCALE GENOMIC DNA]</scope>
    <source>
        <strain evidence="15 16">CCMP1005</strain>
    </source>
</reference>
<dbReference type="NCBIfam" id="TIGR00070">
    <property type="entry name" value="hisG"/>
    <property type="match status" value="1"/>
</dbReference>
<dbReference type="GO" id="GO:0005737">
    <property type="term" value="C:cytoplasm"/>
    <property type="evidence" value="ECO:0007669"/>
    <property type="project" value="UniProtKB-SubCell"/>
</dbReference>
<evidence type="ECO:0000256" key="11">
    <source>
        <dbReference type="ARBA" id="ARBA00022840"/>
    </source>
</evidence>
<evidence type="ECO:0000256" key="4">
    <source>
        <dbReference type="ARBA" id="ARBA00011946"/>
    </source>
</evidence>
<evidence type="ECO:0000256" key="12">
    <source>
        <dbReference type="ARBA" id="ARBA00023102"/>
    </source>
</evidence>
<dbReference type="Gene3D" id="3.40.190.10">
    <property type="entry name" value="Periplasmic binding protein-like II"/>
    <property type="match status" value="2"/>
</dbReference>
<dbReference type="EMBL" id="AGNL01047457">
    <property type="protein sequence ID" value="EJK46924.1"/>
    <property type="molecule type" value="Genomic_DNA"/>
</dbReference>
<organism evidence="15 16">
    <name type="scientific">Thalassiosira oceanica</name>
    <name type="common">Marine diatom</name>
    <dbReference type="NCBI Taxonomy" id="159749"/>
    <lineage>
        <taxon>Eukaryota</taxon>
        <taxon>Sar</taxon>
        <taxon>Stramenopiles</taxon>
        <taxon>Ochrophyta</taxon>
        <taxon>Bacillariophyta</taxon>
        <taxon>Coscinodiscophyceae</taxon>
        <taxon>Thalassiosirophycidae</taxon>
        <taxon>Thalassiosirales</taxon>
        <taxon>Thalassiosiraceae</taxon>
        <taxon>Thalassiosira</taxon>
    </lineage>
</organism>
<comment type="pathway">
    <text evidence="3">Amino-acid biosynthesis; L-histidine biosynthesis; L-histidine from 5-phospho-alpha-D-ribose 1-diphosphate: step 1/9.</text>
</comment>
<dbReference type="PANTHER" id="PTHR21403">
    <property type="entry name" value="ATP PHOSPHORIBOSYLTRANSFERASE ATP-PRTASE"/>
    <property type="match status" value="1"/>
</dbReference>
<protein>
    <recommendedName>
        <fullName evidence="5">ATP phosphoribosyltransferase</fullName>
        <ecNumber evidence="4">2.4.2.17</ecNumber>
    </recommendedName>
</protein>
<gene>
    <name evidence="15" type="ORF">THAOC_34388</name>
</gene>
<dbReference type="eggNOG" id="KOG2831">
    <property type="taxonomic scope" value="Eukaryota"/>
</dbReference>
<keyword evidence="11" id="KW-0067">ATP-binding</keyword>
<dbReference type="GO" id="GO:0000105">
    <property type="term" value="P:L-histidine biosynthetic process"/>
    <property type="evidence" value="ECO:0007669"/>
    <property type="project" value="UniProtKB-UniPathway"/>
</dbReference>
<comment type="subcellular location">
    <subcellularLocation>
        <location evidence="2">Cytoplasm</location>
    </subcellularLocation>
</comment>
<dbReference type="NCBIfam" id="TIGR03455">
    <property type="entry name" value="HisG_C-term"/>
    <property type="match status" value="1"/>
</dbReference>
<evidence type="ECO:0000259" key="14">
    <source>
        <dbReference type="Pfam" id="PF08029"/>
    </source>
</evidence>
<dbReference type="SUPFAM" id="SSF54913">
    <property type="entry name" value="GlnB-like"/>
    <property type="match status" value="1"/>
</dbReference>
<dbReference type="Pfam" id="PF01634">
    <property type="entry name" value="HisG"/>
    <property type="match status" value="1"/>
</dbReference>
<evidence type="ECO:0000313" key="16">
    <source>
        <dbReference type="Proteomes" id="UP000266841"/>
    </source>
</evidence>
<dbReference type="FunFam" id="3.40.190.10:FF:000082">
    <property type="entry name" value="ATP phosphoribosyltransferase"/>
    <property type="match status" value="1"/>
</dbReference>
<dbReference type="PANTHER" id="PTHR21403:SF8">
    <property type="entry name" value="ATP PHOSPHORIBOSYLTRANSFERASE"/>
    <property type="match status" value="1"/>
</dbReference>
<accession>K0R509</accession>
<dbReference type="UniPathway" id="UPA00031">
    <property type="reaction ID" value="UER00006"/>
</dbReference>
<keyword evidence="10" id="KW-0547">Nucleotide-binding</keyword>
<keyword evidence="8" id="KW-0328">Glycosyltransferase</keyword>
<dbReference type="Gene3D" id="3.30.70.120">
    <property type="match status" value="1"/>
</dbReference>
<evidence type="ECO:0000256" key="8">
    <source>
        <dbReference type="ARBA" id="ARBA00022676"/>
    </source>
</evidence>
<dbReference type="InterPro" id="IPR015867">
    <property type="entry name" value="N-reg_PII/ATP_PRibTrfase_C"/>
</dbReference>
<keyword evidence="9" id="KW-0808">Transferase</keyword>
<comment type="caution">
    <text evidence="15">The sequence shown here is derived from an EMBL/GenBank/DDBJ whole genome shotgun (WGS) entry which is preliminary data.</text>
</comment>
<dbReference type="GO" id="GO:0005524">
    <property type="term" value="F:ATP binding"/>
    <property type="evidence" value="ECO:0007669"/>
    <property type="project" value="UniProtKB-KW"/>
</dbReference>
<dbReference type="InterPro" id="IPR013820">
    <property type="entry name" value="ATP_PRibTrfase_cat"/>
</dbReference>
<dbReference type="PROSITE" id="PS01316">
    <property type="entry name" value="ATP_P_PHORIBOSYLTR"/>
    <property type="match status" value="1"/>
</dbReference>
<keyword evidence="6" id="KW-0963">Cytoplasm</keyword>
<dbReference type="Pfam" id="PF08029">
    <property type="entry name" value="HisG_C"/>
    <property type="match status" value="1"/>
</dbReference>
<dbReference type="InterPro" id="IPR001348">
    <property type="entry name" value="ATP_PRibTrfase_HisG"/>
</dbReference>